<comment type="caution">
    <text evidence="1">The sequence shown here is derived from an EMBL/GenBank/DDBJ whole genome shotgun (WGS) entry which is preliminary data.</text>
</comment>
<evidence type="ECO:0000313" key="1">
    <source>
        <dbReference type="EMBL" id="MPD04675.1"/>
    </source>
</evidence>
<evidence type="ECO:0000313" key="2">
    <source>
        <dbReference type="Proteomes" id="UP000324222"/>
    </source>
</evidence>
<dbReference type="AlphaFoldDB" id="A0A5B7KJB5"/>
<name>A0A5B7KJB5_PORTR</name>
<gene>
    <name evidence="1" type="ORF">E2C01_100376</name>
</gene>
<dbReference type="EMBL" id="VSRR010142228">
    <property type="protein sequence ID" value="MPD04675.1"/>
    <property type="molecule type" value="Genomic_DNA"/>
</dbReference>
<reference evidence="1 2" key="1">
    <citation type="submission" date="2019-05" db="EMBL/GenBank/DDBJ databases">
        <title>Another draft genome of Portunus trituberculatus and its Hox gene families provides insights of decapod evolution.</title>
        <authorList>
            <person name="Jeong J.-H."/>
            <person name="Song I."/>
            <person name="Kim S."/>
            <person name="Choi T."/>
            <person name="Kim D."/>
            <person name="Ryu S."/>
            <person name="Kim W."/>
        </authorList>
    </citation>
    <scope>NUCLEOTIDE SEQUENCE [LARGE SCALE GENOMIC DNA]</scope>
    <source>
        <tissue evidence="1">Muscle</tissue>
    </source>
</reference>
<sequence length="55" mass="6649">MMRDITGQLYVVVSLRAAYHCVTMRCFVRLDQFRESVRWSGVRDVKQELVLHRRH</sequence>
<protein>
    <submittedName>
        <fullName evidence="1">Uncharacterized protein</fullName>
    </submittedName>
</protein>
<proteinExistence type="predicted"/>
<keyword evidence="2" id="KW-1185">Reference proteome</keyword>
<accession>A0A5B7KJB5</accession>
<dbReference type="Proteomes" id="UP000324222">
    <property type="component" value="Unassembled WGS sequence"/>
</dbReference>
<organism evidence="1 2">
    <name type="scientific">Portunus trituberculatus</name>
    <name type="common">Swimming crab</name>
    <name type="synonym">Neptunus trituberculatus</name>
    <dbReference type="NCBI Taxonomy" id="210409"/>
    <lineage>
        <taxon>Eukaryota</taxon>
        <taxon>Metazoa</taxon>
        <taxon>Ecdysozoa</taxon>
        <taxon>Arthropoda</taxon>
        <taxon>Crustacea</taxon>
        <taxon>Multicrustacea</taxon>
        <taxon>Malacostraca</taxon>
        <taxon>Eumalacostraca</taxon>
        <taxon>Eucarida</taxon>
        <taxon>Decapoda</taxon>
        <taxon>Pleocyemata</taxon>
        <taxon>Brachyura</taxon>
        <taxon>Eubrachyura</taxon>
        <taxon>Portunoidea</taxon>
        <taxon>Portunidae</taxon>
        <taxon>Portuninae</taxon>
        <taxon>Portunus</taxon>
    </lineage>
</organism>